<organism evidence="2 3">
    <name type="scientific">Thalassotalea insulae</name>
    <dbReference type="NCBI Taxonomy" id="2056778"/>
    <lineage>
        <taxon>Bacteria</taxon>
        <taxon>Pseudomonadati</taxon>
        <taxon>Pseudomonadota</taxon>
        <taxon>Gammaproteobacteria</taxon>
        <taxon>Alteromonadales</taxon>
        <taxon>Colwelliaceae</taxon>
        <taxon>Thalassotalea</taxon>
    </lineage>
</organism>
<keyword evidence="3" id="KW-1185">Reference proteome</keyword>
<dbReference type="InterPro" id="IPR011051">
    <property type="entry name" value="RmlC_Cupin_sf"/>
</dbReference>
<evidence type="ECO:0000313" key="2">
    <source>
        <dbReference type="EMBL" id="GLX79579.1"/>
    </source>
</evidence>
<dbReference type="Pfam" id="PF07883">
    <property type="entry name" value="Cupin_2"/>
    <property type="match status" value="1"/>
</dbReference>
<dbReference type="EMBL" id="BSST01000001">
    <property type="protein sequence ID" value="GLX79579.1"/>
    <property type="molecule type" value="Genomic_DNA"/>
</dbReference>
<dbReference type="Gene3D" id="2.60.120.10">
    <property type="entry name" value="Jelly Rolls"/>
    <property type="match status" value="1"/>
</dbReference>
<dbReference type="InterPro" id="IPR052538">
    <property type="entry name" value="Flavonoid_dioxygenase-like"/>
</dbReference>
<gene>
    <name evidence="2" type="ORF">tinsulaeT_29190</name>
</gene>
<evidence type="ECO:0000313" key="3">
    <source>
        <dbReference type="Proteomes" id="UP001157186"/>
    </source>
</evidence>
<dbReference type="PANTHER" id="PTHR43346">
    <property type="entry name" value="LIGAND BINDING DOMAIN PROTEIN, PUTATIVE (AFU_ORTHOLOGUE AFUA_6G14370)-RELATED"/>
    <property type="match status" value="1"/>
</dbReference>
<dbReference type="InterPro" id="IPR014710">
    <property type="entry name" value="RmlC-like_jellyroll"/>
</dbReference>
<protein>
    <recommendedName>
        <fullName evidence="1">Cupin type-2 domain-containing protein</fullName>
    </recommendedName>
</protein>
<dbReference type="PANTHER" id="PTHR43346:SF1">
    <property type="entry name" value="QUERCETIN 2,3-DIOXYGENASE-RELATED"/>
    <property type="match status" value="1"/>
</dbReference>
<dbReference type="SUPFAM" id="SSF51182">
    <property type="entry name" value="RmlC-like cupins"/>
    <property type="match status" value="1"/>
</dbReference>
<dbReference type="RefSeq" id="WP_284245493.1">
    <property type="nucleotide sequence ID" value="NZ_BSST01000001.1"/>
</dbReference>
<proteinExistence type="predicted"/>
<evidence type="ECO:0000259" key="1">
    <source>
        <dbReference type="Pfam" id="PF07883"/>
    </source>
</evidence>
<name>A0ABQ6GW66_9GAMM</name>
<sequence length="136" mass="15450">MKHQQLNKIYAIILMFAFMPVTLAAQNLNKISAPNNLENIHLVPLGSSDSASEFLIFIKKEVKAHYHQTHTELVYVLAGEADFWLGENKQKISTGDFIRINQGMVHKVVVTSKQPLKILSIQTPKFNGKDRVYTEQ</sequence>
<feature type="domain" description="Cupin type-2" evidence="1">
    <location>
        <begin position="61"/>
        <end position="121"/>
    </location>
</feature>
<reference evidence="2 3" key="1">
    <citation type="submission" date="2023-03" db="EMBL/GenBank/DDBJ databases">
        <title>Draft genome sequence of Thalassotalea insulae KCTC 62186T.</title>
        <authorList>
            <person name="Sawabe T."/>
        </authorList>
    </citation>
    <scope>NUCLEOTIDE SEQUENCE [LARGE SCALE GENOMIC DNA]</scope>
    <source>
        <strain evidence="2 3">KCTC 62186</strain>
    </source>
</reference>
<dbReference type="Proteomes" id="UP001157186">
    <property type="component" value="Unassembled WGS sequence"/>
</dbReference>
<dbReference type="InterPro" id="IPR013096">
    <property type="entry name" value="Cupin_2"/>
</dbReference>
<accession>A0ABQ6GW66</accession>
<comment type="caution">
    <text evidence="2">The sequence shown here is derived from an EMBL/GenBank/DDBJ whole genome shotgun (WGS) entry which is preliminary data.</text>
</comment>